<dbReference type="UniPathway" id="UPA00068">
    <property type="reaction ID" value="UER00107"/>
</dbReference>
<dbReference type="Proteomes" id="UP000738826">
    <property type="component" value="Unassembled WGS sequence"/>
</dbReference>
<gene>
    <name evidence="8 11" type="primary">argB</name>
    <name evidence="11" type="ORF">GW779_01185</name>
    <name evidence="10" type="ORF">GW910_00040</name>
</gene>
<dbReference type="GO" id="GO:0005737">
    <property type="term" value="C:cytoplasm"/>
    <property type="evidence" value="ECO:0007669"/>
    <property type="project" value="UniProtKB-SubCell"/>
</dbReference>
<dbReference type="PIRSF" id="PIRSF000728">
    <property type="entry name" value="NAGK"/>
    <property type="match status" value="1"/>
</dbReference>
<feature type="domain" description="Aspartate/glutamate/uridylate kinase" evidence="9">
    <location>
        <begin position="21"/>
        <end position="247"/>
    </location>
</feature>
<comment type="caution">
    <text evidence="11">The sequence shown here is derived from an EMBL/GenBank/DDBJ whole genome shotgun (WGS) entry which is preliminary data.</text>
</comment>
<dbReference type="AlphaFoldDB" id="A0A8J8CGM7"/>
<comment type="function">
    <text evidence="8">Catalyzes the ATP-dependent phosphorylation of N-acetyl-L-glutamate.</text>
</comment>
<evidence type="ECO:0000256" key="2">
    <source>
        <dbReference type="ARBA" id="ARBA00022571"/>
    </source>
</evidence>
<evidence type="ECO:0000313" key="10">
    <source>
        <dbReference type="EMBL" id="NCN64463.1"/>
    </source>
</evidence>
<dbReference type="FunFam" id="3.40.1160.10:FF:000004">
    <property type="entry name" value="Acetylglutamate kinase"/>
    <property type="match status" value="1"/>
</dbReference>
<feature type="binding site" evidence="8">
    <location>
        <position position="169"/>
    </location>
    <ligand>
        <name>substrate</name>
    </ligand>
</feature>
<dbReference type="InterPro" id="IPR037528">
    <property type="entry name" value="ArgB"/>
</dbReference>
<evidence type="ECO:0000256" key="8">
    <source>
        <dbReference type="HAMAP-Rule" id="MF_00082"/>
    </source>
</evidence>
<dbReference type="SUPFAM" id="SSF53633">
    <property type="entry name" value="Carbamate kinase-like"/>
    <property type="match status" value="1"/>
</dbReference>
<sequence length="271" mass="29821">MKISEDLTESLFYVKKFKGETFVVKFGGSTLNSKDAVISVGKNLKYLMDVGINVVLIHGGGPLISNTMNALNLEVNFYNGERITDERSLYVVIGGLFAINRDIVEKMNKIDIKAIGISGIIRAKKKENLGFVGEVEDIETCAITCLMNEGYLPVINPLGIDIKNKTPLNINADFAATEIAQKMNAKKFIVLTSAKGVLDRDKNLIRKLTLKQCDEMIADETITKGMIPKVISCKDAIEKGVESAHIVCAYEEFLLNEIFTETGSGTMVIKD</sequence>
<dbReference type="EMBL" id="JAACVF010000001">
    <property type="protein sequence ID" value="NCN64463.1"/>
    <property type="molecule type" value="Genomic_DNA"/>
</dbReference>
<feature type="binding site" evidence="8">
    <location>
        <position position="82"/>
    </location>
    <ligand>
        <name>substrate</name>
    </ligand>
</feature>
<evidence type="ECO:0000256" key="1">
    <source>
        <dbReference type="ARBA" id="ARBA00004828"/>
    </source>
</evidence>
<keyword evidence="6 8" id="KW-0418">Kinase</keyword>
<proteinExistence type="inferred from homology"/>
<accession>A0A8J8CGM7</accession>
<evidence type="ECO:0000313" key="12">
    <source>
        <dbReference type="Proteomes" id="UP000738826"/>
    </source>
</evidence>
<feature type="binding site" evidence="8">
    <location>
        <begin position="60"/>
        <end position="61"/>
    </location>
    <ligand>
        <name>substrate</name>
    </ligand>
</feature>
<dbReference type="HAMAP" id="MF_00082">
    <property type="entry name" value="ArgB"/>
    <property type="match status" value="1"/>
</dbReference>
<dbReference type="InterPro" id="IPR036393">
    <property type="entry name" value="AceGlu_kinase-like_sf"/>
</dbReference>
<dbReference type="GO" id="GO:0042450">
    <property type="term" value="P:L-arginine biosynthetic process via ornithine"/>
    <property type="evidence" value="ECO:0007669"/>
    <property type="project" value="UniProtKB-UniRule"/>
</dbReference>
<name>A0A8J8CGM7_9ARCH</name>
<keyword evidence="7 8" id="KW-0067">ATP-binding</keyword>
<dbReference type="GO" id="GO:0003991">
    <property type="term" value="F:acetylglutamate kinase activity"/>
    <property type="evidence" value="ECO:0007669"/>
    <property type="project" value="UniProtKB-UniRule"/>
</dbReference>
<dbReference type="InterPro" id="IPR001048">
    <property type="entry name" value="Asp/Glu/Uridylate_kinase"/>
</dbReference>
<dbReference type="Proteomes" id="UP000768163">
    <property type="component" value="Unassembled WGS sequence"/>
</dbReference>
<dbReference type="EC" id="2.7.2.8" evidence="8"/>
<comment type="subcellular location">
    <subcellularLocation>
        <location evidence="8">Cytoplasm</location>
    </subcellularLocation>
</comment>
<keyword evidence="5 8" id="KW-0547">Nucleotide-binding</keyword>
<evidence type="ECO:0000259" key="9">
    <source>
        <dbReference type="Pfam" id="PF00696"/>
    </source>
</evidence>
<comment type="catalytic activity">
    <reaction evidence="8">
        <text>N-acetyl-L-glutamate + ATP = N-acetyl-L-glutamyl 5-phosphate + ADP</text>
        <dbReference type="Rhea" id="RHEA:14629"/>
        <dbReference type="ChEBI" id="CHEBI:30616"/>
        <dbReference type="ChEBI" id="CHEBI:44337"/>
        <dbReference type="ChEBI" id="CHEBI:57936"/>
        <dbReference type="ChEBI" id="CHEBI:456216"/>
        <dbReference type="EC" id="2.7.2.8"/>
    </reaction>
</comment>
<evidence type="ECO:0000256" key="4">
    <source>
        <dbReference type="ARBA" id="ARBA00022679"/>
    </source>
</evidence>
<comment type="pathway">
    <text evidence="1 8">Amino-acid biosynthesis; L-arginine biosynthesis; N(2)-acetyl-L-ornithine from L-glutamate: step 2/4.</text>
</comment>
<keyword evidence="3 8" id="KW-0028">Amino-acid biosynthesis</keyword>
<dbReference type="EMBL" id="JAACQH010000017">
    <property type="protein sequence ID" value="NCS91026.1"/>
    <property type="molecule type" value="Genomic_DNA"/>
</dbReference>
<keyword evidence="8" id="KW-0963">Cytoplasm</keyword>
<protein>
    <recommendedName>
        <fullName evidence="8">Acetylglutamate kinase</fullName>
        <ecNumber evidence="8">2.7.2.8</ecNumber>
    </recommendedName>
    <alternativeName>
        <fullName evidence="8">N-acetyl-L-glutamate 5-phosphotransferase</fullName>
    </alternativeName>
    <alternativeName>
        <fullName evidence="8">NAG kinase</fullName>
        <shortName evidence="8">NAGK</shortName>
    </alternativeName>
</protein>
<dbReference type="GO" id="GO:0005524">
    <property type="term" value="F:ATP binding"/>
    <property type="evidence" value="ECO:0007669"/>
    <property type="project" value="UniProtKB-UniRule"/>
</dbReference>
<evidence type="ECO:0000256" key="6">
    <source>
        <dbReference type="ARBA" id="ARBA00022777"/>
    </source>
</evidence>
<comment type="similarity">
    <text evidence="8">Belongs to the acetylglutamate kinase family. ArgB subfamily.</text>
</comment>
<reference evidence="11" key="1">
    <citation type="submission" date="2019-11" db="EMBL/GenBank/DDBJ databases">
        <title>Lipid analysis of CO2-rich subsurface aquifers suggests an autotrophy-based deep biosphere with lysolipids enriched in CPR bacteria.</title>
        <authorList>
            <person name="Probst A.J."/>
            <person name="Elling F.J."/>
            <person name="Castelle C.J."/>
            <person name="Zhu Q."/>
            <person name="Elvert M."/>
            <person name="Birarda G."/>
            <person name="Holman H.-Y."/>
            <person name="Lane K.R."/>
            <person name="Ladd B."/>
            <person name="Ryan M.C."/>
            <person name="Woyke T."/>
            <person name="Hinrichs K.-U."/>
            <person name="Banfield J.F."/>
        </authorList>
    </citation>
    <scope>NUCLEOTIDE SEQUENCE</scope>
    <source>
        <strain evidence="10">CG_2015-01_33_1645</strain>
        <strain evidence="11">CG_2015-04_33_537</strain>
    </source>
</reference>
<dbReference type="InterPro" id="IPR004662">
    <property type="entry name" value="AcgluKinase_fam"/>
</dbReference>
<keyword evidence="4 8" id="KW-0808">Transferase</keyword>
<dbReference type="PANTHER" id="PTHR23342">
    <property type="entry name" value="N-ACETYLGLUTAMATE SYNTHASE"/>
    <property type="match status" value="1"/>
</dbReference>
<organism evidence="11 12">
    <name type="scientific">Candidatus Altarchaeum hamiconexum</name>
    <dbReference type="NCBI Taxonomy" id="1803513"/>
    <lineage>
        <taxon>Archaea</taxon>
        <taxon>Candidatus Altarchaeota</taxon>
        <taxon>Candidatus Altiarchaeia</taxon>
        <taxon>Candidatus Altarchaeales</taxon>
        <taxon>Candidatus Altarchaeaceae</taxon>
        <taxon>Candidatus Altarchaeum</taxon>
    </lineage>
</organism>
<evidence type="ECO:0000256" key="5">
    <source>
        <dbReference type="ARBA" id="ARBA00022741"/>
    </source>
</evidence>
<dbReference type="Pfam" id="PF00696">
    <property type="entry name" value="AA_kinase"/>
    <property type="match status" value="1"/>
</dbReference>
<evidence type="ECO:0000313" key="11">
    <source>
        <dbReference type="EMBL" id="NCS91026.1"/>
    </source>
</evidence>
<evidence type="ECO:0000256" key="7">
    <source>
        <dbReference type="ARBA" id="ARBA00022840"/>
    </source>
</evidence>
<dbReference type="PANTHER" id="PTHR23342:SF0">
    <property type="entry name" value="N-ACETYLGLUTAMATE SYNTHASE, MITOCHONDRIAL"/>
    <property type="match status" value="1"/>
</dbReference>
<dbReference type="NCBIfam" id="TIGR00761">
    <property type="entry name" value="argB"/>
    <property type="match status" value="1"/>
</dbReference>
<feature type="site" description="Transition state stabilizer" evidence="8">
    <location>
        <position position="25"/>
    </location>
</feature>
<feature type="site" description="Transition state stabilizer" evidence="8">
    <location>
        <position position="229"/>
    </location>
</feature>
<dbReference type="Gene3D" id="3.40.1160.10">
    <property type="entry name" value="Acetylglutamate kinase-like"/>
    <property type="match status" value="1"/>
</dbReference>
<evidence type="ECO:0000256" key="3">
    <source>
        <dbReference type="ARBA" id="ARBA00022605"/>
    </source>
</evidence>
<keyword evidence="2 8" id="KW-0055">Arginine biosynthesis</keyword>